<protein>
    <submittedName>
        <fullName evidence="1">Uncharacterized protein</fullName>
    </submittedName>
</protein>
<evidence type="ECO:0000313" key="1">
    <source>
        <dbReference type="EMBL" id="SMF96892.1"/>
    </source>
</evidence>
<dbReference type="AlphaFoldDB" id="A0A1Y6D908"/>
<reference evidence="1 2" key="1">
    <citation type="submission" date="2016-12" db="EMBL/GenBank/DDBJ databases">
        <authorList>
            <person name="Song W.-J."/>
            <person name="Kurnit D.M."/>
        </authorList>
    </citation>
    <scope>NUCLEOTIDE SEQUENCE [LARGE SCALE GENOMIC DNA]</scope>
    <source>
        <strain evidence="1 2">175</strain>
    </source>
</reference>
<evidence type="ECO:0000313" key="2">
    <source>
        <dbReference type="Proteomes" id="UP000192923"/>
    </source>
</evidence>
<sequence length="90" mass="10332">MLKMVGTSGQLSLGKKYAGRYFEVTEREDGAIVMVPMRVVPESEAWLHTPEMRERLLEAARWMKEHPPAETDIEAFLGDIDARRQVKDQT</sequence>
<name>A0A1Y6D908_9GAMM</name>
<keyword evidence="2" id="KW-1185">Reference proteome</keyword>
<dbReference type="EMBL" id="FXAM01000001">
    <property type="protein sequence ID" value="SMF96892.1"/>
    <property type="molecule type" value="Genomic_DNA"/>
</dbReference>
<accession>A0A1Y6D908</accession>
<gene>
    <name evidence="1" type="ORF">SAMN02949497_4306</name>
</gene>
<proteinExistence type="predicted"/>
<organism evidence="1 2">
    <name type="scientific">Methylomagnum ishizawai</name>
    <dbReference type="NCBI Taxonomy" id="1760988"/>
    <lineage>
        <taxon>Bacteria</taxon>
        <taxon>Pseudomonadati</taxon>
        <taxon>Pseudomonadota</taxon>
        <taxon>Gammaproteobacteria</taxon>
        <taxon>Methylococcales</taxon>
        <taxon>Methylococcaceae</taxon>
        <taxon>Methylomagnum</taxon>
    </lineage>
</organism>
<dbReference type="STRING" id="1760988.SAMN02949497_4306"/>
<dbReference type="Proteomes" id="UP000192923">
    <property type="component" value="Unassembled WGS sequence"/>
</dbReference>